<reference evidence="2" key="1">
    <citation type="journal article" date="2023" name="Mol. Phylogenet. Evol.">
        <title>Genome-scale phylogeny and comparative genomics of the fungal order Sordariales.</title>
        <authorList>
            <person name="Hensen N."/>
            <person name="Bonometti L."/>
            <person name="Westerberg I."/>
            <person name="Brannstrom I.O."/>
            <person name="Guillou S."/>
            <person name="Cros-Aarteil S."/>
            <person name="Calhoun S."/>
            <person name="Haridas S."/>
            <person name="Kuo A."/>
            <person name="Mondo S."/>
            <person name="Pangilinan J."/>
            <person name="Riley R."/>
            <person name="LaButti K."/>
            <person name="Andreopoulos B."/>
            <person name="Lipzen A."/>
            <person name="Chen C."/>
            <person name="Yan M."/>
            <person name="Daum C."/>
            <person name="Ng V."/>
            <person name="Clum A."/>
            <person name="Steindorff A."/>
            <person name="Ohm R.A."/>
            <person name="Martin F."/>
            <person name="Silar P."/>
            <person name="Natvig D.O."/>
            <person name="Lalanne C."/>
            <person name="Gautier V."/>
            <person name="Ament-Velasquez S.L."/>
            <person name="Kruys A."/>
            <person name="Hutchinson M.I."/>
            <person name="Powell A.J."/>
            <person name="Barry K."/>
            <person name="Miller A.N."/>
            <person name="Grigoriev I.V."/>
            <person name="Debuchy R."/>
            <person name="Gladieux P."/>
            <person name="Hiltunen Thoren M."/>
            <person name="Johannesson H."/>
        </authorList>
    </citation>
    <scope>NUCLEOTIDE SEQUENCE</scope>
    <source>
        <strain evidence="2">CBS 141.50</strain>
    </source>
</reference>
<feature type="compositionally biased region" description="Basic and acidic residues" evidence="1">
    <location>
        <begin position="211"/>
        <end position="220"/>
    </location>
</feature>
<evidence type="ECO:0008006" key="4">
    <source>
        <dbReference type="Google" id="ProtNLM"/>
    </source>
</evidence>
<feature type="compositionally biased region" description="Polar residues" evidence="1">
    <location>
        <begin position="279"/>
        <end position="291"/>
    </location>
</feature>
<accession>A0AAN6VAH7</accession>
<gene>
    <name evidence="2" type="ORF">C8A04DRAFT_34091</name>
</gene>
<sequence>MYPCPFRKRNPVRFNVREHEACAKAPFESIGAMIRHVLTHHQLRVNPHQCRRCKEVFETGPELERHVLAPRDEICEVTADGEHDLEDGLTEDMIKVLASMSLGLGEEMWTWENTWALIFPDDVEVPAPDFDPVTELVEVEQAFDEEQDALKKSLRDKLHLLLPKDLGTDYLNFLAGQLELVFETHRVNVMKRSISRCRSPASGHSPSGTPRTEHQTSLKKENRKSRRRSTMLQNILQRGAQGETSPGLGSPRNPKSIKTGRKSTQFSPASFLLRIPRTPKNTLPEATQDESPPSPMKTPDTDEYGTDSEPNVSSPRDSRDSGIGMPCDTCESEGDSCTTNRELVINRLQDCRECQR</sequence>
<evidence type="ECO:0000313" key="2">
    <source>
        <dbReference type="EMBL" id="KAK4147371.1"/>
    </source>
</evidence>
<name>A0AAN6VAH7_9PEZI</name>
<proteinExistence type="predicted"/>
<dbReference type="Proteomes" id="UP001302676">
    <property type="component" value="Unassembled WGS sequence"/>
</dbReference>
<dbReference type="GeneID" id="87819324"/>
<evidence type="ECO:0000313" key="3">
    <source>
        <dbReference type="Proteomes" id="UP001302676"/>
    </source>
</evidence>
<organism evidence="2 3">
    <name type="scientific">Dichotomopilus funicola</name>
    <dbReference type="NCBI Taxonomy" id="1934379"/>
    <lineage>
        <taxon>Eukaryota</taxon>
        <taxon>Fungi</taxon>
        <taxon>Dikarya</taxon>
        <taxon>Ascomycota</taxon>
        <taxon>Pezizomycotina</taxon>
        <taxon>Sordariomycetes</taxon>
        <taxon>Sordariomycetidae</taxon>
        <taxon>Sordariales</taxon>
        <taxon>Chaetomiaceae</taxon>
        <taxon>Dichotomopilus</taxon>
    </lineage>
</organism>
<dbReference type="RefSeq" id="XP_062640742.1">
    <property type="nucleotide sequence ID" value="XM_062782711.1"/>
</dbReference>
<dbReference type="PANTHER" id="PTHR38166">
    <property type="entry name" value="C2H2-TYPE DOMAIN-CONTAINING PROTEIN-RELATED"/>
    <property type="match status" value="1"/>
</dbReference>
<dbReference type="EMBL" id="MU853556">
    <property type="protein sequence ID" value="KAK4147371.1"/>
    <property type="molecule type" value="Genomic_DNA"/>
</dbReference>
<protein>
    <recommendedName>
        <fullName evidence="4">C2H2-type domain-containing protein</fullName>
    </recommendedName>
</protein>
<dbReference type="AlphaFoldDB" id="A0AAN6VAH7"/>
<comment type="caution">
    <text evidence="2">The sequence shown here is derived from an EMBL/GenBank/DDBJ whole genome shotgun (WGS) entry which is preliminary data.</text>
</comment>
<keyword evidence="3" id="KW-1185">Reference proteome</keyword>
<dbReference type="PANTHER" id="PTHR38166:SF1">
    <property type="entry name" value="C2H2-TYPE DOMAIN-CONTAINING PROTEIN"/>
    <property type="match status" value="1"/>
</dbReference>
<reference evidence="2" key="2">
    <citation type="submission" date="2023-05" db="EMBL/GenBank/DDBJ databases">
        <authorList>
            <consortium name="Lawrence Berkeley National Laboratory"/>
            <person name="Steindorff A."/>
            <person name="Hensen N."/>
            <person name="Bonometti L."/>
            <person name="Westerberg I."/>
            <person name="Brannstrom I.O."/>
            <person name="Guillou S."/>
            <person name="Cros-Aarteil S."/>
            <person name="Calhoun S."/>
            <person name="Haridas S."/>
            <person name="Kuo A."/>
            <person name="Mondo S."/>
            <person name="Pangilinan J."/>
            <person name="Riley R."/>
            <person name="Labutti K."/>
            <person name="Andreopoulos B."/>
            <person name="Lipzen A."/>
            <person name="Chen C."/>
            <person name="Yanf M."/>
            <person name="Daum C."/>
            <person name="Ng V."/>
            <person name="Clum A."/>
            <person name="Ohm R."/>
            <person name="Martin F."/>
            <person name="Silar P."/>
            <person name="Natvig D."/>
            <person name="Lalanne C."/>
            <person name="Gautier V."/>
            <person name="Ament-Velasquez S.L."/>
            <person name="Kruys A."/>
            <person name="Hutchinson M.I."/>
            <person name="Powell A.J."/>
            <person name="Barry K."/>
            <person name="Miller A.N."/>
            <person name="Grigoriev I.V."/>
            <person name="Debuchy R."/>
            <person name="Gladieux P."/>
            <person name="Thoren M.H."/>
            <person name="Johannesson H."/>
        </authorList>
    </citation>
    <scope>NUCLEOTIDE SEQUENCE</scope>
    <source>
        <strain evidence="2">CBS 141.50</strain>
    </source>
</reference>
<evidence type="ECO:0000256" key="1">
    <source>
        <dbReference type="SAM" id="MobiDB-lite"/>
    </source>
</evidence>
<feature type="region of interest" description="Disordered" evidence="1">
    <location>
        <begin position="195"/>
        <end position="336"/>
    </location>
</feature>